<dbReference type="OrthoDB" id="257472at2"/>
<organism evidence="1 2">
    <name type="scientific">Planctomicrobium piriforme</name>
    <dbReference type="NCBI Taxonomy" id="1576369"/>
    <lineage>
        <taxon>Bacteria</taxon>
        <taxon>Pseudomonadati</taxon>
        <taxon>Planctomycetota</taxon>
        <taxon>Planctomycetia</taxon>
        <taxon>Planctomycetales</taxon>
        <taxon>Planctomycetaceae</taxon>
        <taxon>Planctomicrobium</taxon>
    </lineage>
</organism>
<dbReference type="SUPFAM" id="SSF56935">
    <property type="entry name" value="Porins"/>
    <property type="match status" value="1"/>
</dbReference>
<dbReference type="InterPro" id="IPR025737">
    <property type="entry name" value="FApF"/>
</dbReference>
<sequence length="298" mass="32703">MDSLLDGWLLLRRLLGVSVAVLCLICPARGQAAEELFIDRPIDWLLPADSPNEANDEEEPLETDRDSFTPATTVVGRSRFLFETSYSFIDNRSTANSHSFPESLLRYGITDRIELRLGWNYEIGGGGSVSGTDAPGDDETVPGTIDEANILYGLKASLTEQNLWIPQSAVIVQATTPTAGPETPTQLVAGYVCGWKFANDWTLDSAIRYGAASEEGDSFNQWAPSIVLKVPVHEHWNIHAEYFGIFTDNSAKNQSAQYFSPGIHYLISSNIEIGCRVGWGLTNDSANFFSNVGLGVRF</sequence>
<gene>
    <name evidence="1" type="ORF">SAMN05421753_10354</name>
</gene>
<reference evidence="2" key="1">
    <citation type="submission" date="2016-10" db="EMBL/GenBank/DDBJ databases">
        <authorList>
            <person name="Varghese N."/>
            <person name="Submissions S."/>
        </authorList>
    </citation>
    <scope>NUCLEOTIDE SEQUENCE [LARGE SCALE GENOMIC DNA]</scope>
    <source>
        <strain evidence="2">DSM 26348</strain>
    </source>
</reference>
<evidence type="ECO:0000313" key="2">
    <source>
        <dbReference type="Proteomes" id="UP000199518"/>
    </source>
</evidence>
<dbReference type="AlphaFoldDB" id="A0A1I3D1E4"/>
<dbReference type="RefSeq" id="WP_092048087.1">
    <property type="nucleotide sequence ID" value="NZ_FOQD01000003.1"/>
</dbReference>
<accession>A0A1I3D1E4</accession>
<dbReference type="EMBL" id="FOQD01000003">
    <property type="protein sequence ID" value="SFH80594.1"/>
    <property type="molecule type" value="Genomic_DNA"/>
</dbReference>
<protein>
    <submittedName>
        <fullName evidence="1">Putative MetA-pathway of phenol degradation</fullName>
    </submittedName>
</protein>
<proteinExistence type="predicted"/>
<dbReference type="STRING" id="1576369.SAMN05421753_10354"/>
<evidence type="ECO:0000313" key="1">
    <source>
        <dbReference type="EMBL" id="SFH80594.1"/>
    </source>
</evidence>
<keyword evidence="2" id="KW-1185">Reference proteome</keyword>
<dbReference type="Pfam" id="PF13557">
    <property type="entry name" value="Phenol_MetA_deg"/>
    <property type="match status" value="1"/>
</dbReference>
<dbReference type="Proteomes" id="UP000199518">
    <property type="component" value="Unassembled WGS sequence"/>
</dbReference>
<name>A0A1I3D1E4_9PLAN</name>